<gene>
    <name evidence="2" type="ORF">BSL78_15516</name>
</gene>
<dbReference type="AlphaFoldDB" id="A0A2G8KHZ7"/>
<dbReference type="Gene3D" id="3.40.50.300">
    <property type="entry name" value="P-loop containing nucleotide triphosphate hydrolases"/>
    <property type="match status" value="1"/>
</dbReference>
<evidence type="ECO:0000259" key="1">
    <source>
        <dbReference type="Pfam" id="PF05729"/>
    </source>
</evidence>
<dbReference type="InterPro" id="IPR027417">
    <property type="entry name" value="P-loop_NTPase"/>
</dbReference>
<dbReference type="OrthoDB" id="120976at2759"/>
<dbReference type="SUPFAM" id="SSF52540">
    <property type="entry name" value="P-loop containing nucleoside triphosphate hydrolases"/>
    <property type="match status" value="1"/>
</dbReference>
<evidence type="ECO:0000313" key="3">
    <source>
        <dbReference type="Proteomes" id="UP000230750"/>
    </source>
</evidence>
<accession>A0A2G8KHZ7</accession>
<evidence type="ECO:0000313" key="2">
    <source>
        <dbReference type="EMBL" id="PIK47623.1"/>
    </source>
</evidence>
<sequence>MANTSPATENLSDNTKMHFVRFKVRLAELLTTDIILSLATFFMFSPAKIDELRHAKNSPGQLMVSLMEERGQIKPNDISPLLIALDKLELHGLRTTLHRIFQGSEDKTCLFVRYLKTFYKQLYSKIHPIAYIREQVYCVNDLFVEGGIEMHGRYNKGRKRPLEGCRMEAVTLKSYRDVFNNDIISSKRILLEGDPGYGKSTFALQASYDWCIASDSSPLKGVDIFILLPLRLLGDILSICLAIKLILMPGESKLTEEDIMEILINSRCVVMILDGYDEYPNKNIFDQSEMMKVIAGNMFADFKVITCTRSAYLPNNLDVETVKVRLTGFDNNARDEYIRRAVAVNNNQAARRINDLLTKSPVLSDICQVPLFCVMFVHISNEEESVVSFASVTSLFSHILTCFYEHMRTKPGRDRQPNDLCIIPDYPKLNKLLFEALTGNNQQIVWQKNDFKNNVGDVCYNELIAIGILIEDDILKVNYKPGMAAVPFFQQTTVVRFYHKLFAEWYAASYLSKCAGRMFPLWLRNKFEKINPVNLQFVFRFACGLNKKASSRIIKYLKETEDGQYFASLCIFEQVGEADEVVAIVKDLLIGGVIMRSTDSRLLQRSKIQILDIAAKSDIRIPCVSLELCSPTVDESGLNLILHSGLSLSILSSLQKLWISDINNRRLTNEEFATILTYSSQCTNLKELRCRGTCQRVNLPGEPELDARVNCLVHFAIIIANVAGKKDLVSPKHPRKVQQQVRKAHLMRERTEEVQGSVAEAIDEIAGSISHEANIQVRTYIY</sequence>
<protein>
    <recommendedName>
        <fullName evidence="1">NACHT domain-containing protein</fullName>
    </recommendedName>
</protein>
<dbReference type="EMBL" id="MRZV01000569">
    <property type="protein sequence ID" value="PIK47623.1"/>
    <property type="molecule type" value="Genomic_DNA"/>
</dbReference>
<feature type="domain" description="NACHT" evidence="1">
    <location>
        <begin position="188"/>
        <end position="341"/>
    </location>
</feature>
<reference evidence="2 3" key="1">
    <citation type="journal article" date="2017" name="PLoS Biol.">
        <title>The sea cucumber genome provides insights into morphological evolution and visceral regeneration.</title>
        <authorList>
            <person name="Zhang X."/>
            <person name="Sun L."/>
            <person name="Yuan J."/>
            <person name="Sun Y."/>
            <person name="Gao Y."/>
            <person name="Zhang L."/>
            <person name="Li S."/>
            <person name="Dai H."/>
            <person name="Hamel J.F."/>
            <person name="Liu C."/>
            <person name="Yu Y."/>
            <person name="Liu S."/>
            <person name="Lin W."/>
            <person name="Guo K."/>
            <person name="Jin S."/>
            <person name="Xu P."/>
            <person name="Storey K.B."/>
            <person name="Huan P."/>
            <person name="Zhang T."/>
            <person name="Zhou Y."/>
            <person name="Zhang J."/>
            <person name="Lin C."/>
            <person name="Li X."/>
            <person name="Xing L."/>
            <person name="Huo D."/>
            <person name="Sun M."/>
            <person name="Wang L."/>
            <person name="Mercier A."/>
            <person name="Li F."/>
            <person name="Yang H."/>
            <person name="Xiang J."/>
        </authorList>
    </citation>
    <scope>NUCLEOTIDE SEQUENCE [LARGE SCALE GENOMIC DNA]</scope>
    <source>
        <strain evidence="2">Shaxun</strain>
        <tissue evidence="2">Muscle</tissue>
    </source>
</reference>
<keyword evidence="3" id="KW-1185">Reference proteome</keyword>
<dbReference type="PANTHER" id="PTHR46312">
    <property type="entry name" value="NACHT DOMAIN-CONTAINING PROTEIN"/>
    <property type="match status" value="1"/>
</dbReference>
<organism evidence="2 3">
    <name type="scientific">Stichopus japonicus</name>
    <name type="common">Sea cucumber</name>
    <dbReference type="NCBI Taxonomy" id="307972"/>
    <lineage>
        <taxon>Eukaryota</taxon>
        <taxon>Metazoa</taxon>
        <taxon>Echinodermata</taxon>
        <taxon>Eleutherozoa</taxon>
        <taxon>Echinozoa</taxon>
        <taxon>Holothuroidea</taxon>
        <taxon>Aspidochirotacea</taxon>
        <taxon>Aspidochirotida</taxon>
        <taxon>Stichopodidae</taxon>
        <taxon>Apostichopus</taxon>
    </lineage>
</organism>
<dbReference type="Pfam" id="PF05729">
    <property type="entry name" value="NACHT"/>
    <property type="match status" value="1"/>
</dbReference>
<dbReference type="InterPro" id="IPR007111">
    <property type="entry name" value="NACHT_NTPase"/>
</dbReference>
<comment type="caution">
    <text evidence="2">The sequence shown here is derived from an EMBL/GenBank/DDBJ whole genome shotgun (WGS) entry which is preliminary data.</text>
</comment>
<name>A0A2G8KHZ7_STIJA</name>
<dbReference type="Proteomes" id="UP000230750">
    <property type="component" value="Unassembled WGS sequence"/>
</dbReference>
<dbReference type="STRING" id="307972.A0A2G8KHZ7"/>
<proteinExistence type="predicted"/>
<dbReference type="PANTHER" id="PTHR46312:SF2">
    <property type="entry name" value="NUCLEOTIDE-BINDING OLIGOMERIZATION DOMAIN-CONTAINING PROTEIN 2-LIKE"/>
    <property type="match status" value="1"/>
</dbReference>